<feature type="active site" description="Nucleophile" evidence="4">
    <location>
        <position position="72"/>
    </location>
</feature>
<dbReference type="GO" id="GO:0046486">
    <property type="term" value="P:glycerolipid metabolic process"/>
    <property type="evidence" value="ECO:0007669"/>
    <property type="project" value="UniProtKB-ARBA"/>
</dbReference>
<evidence type="ECO:0000256" key="2">
    <source>
        <dbReference type="ARBA" id="ARBA00022963"/>
    </source>
</evidence>
<name>A0A1Y1ZIP7_9PLEO</name>
<dbReference type="InterPro" id="IPR027417">
    <property type="entry name" value="P-loop_NTPase"/>
</dbReference>
<dbReference type="Gene3D" id="3.40.1090.10">
    <property type="entry name" value="Cytosolic phospholipase A2 catalytic domain"/>
    <property type="match status" value="1"/>
</dbReference>
<evidence type="ECO:0000259" key="5">
    <source>
        <dbReference type="PROSITE" id="PS51635"/>
    </source>
</evidence>
<dbReference type="InterPro" id="IPR002641">
    <property type="entry name" value="PNPLA_dom"/>
</dbReference>
<dbReference type="EMBL" id="MCFA01000077">
    <property type="protein sequence ID" value="ORY10130.1"/>
    <property type="molecule type" value="Genomic_DNA"/>
</dbReference>
<keyword evidence="3 4" id="KW-0443">Lipid metabolism</keyword>
<keyword evidence="2 4" id="KW-0442">Lipid degradation</keyword>
<gene>
    <name evidence="6" type="ORF">BCR34DRAFT_567372</name>
</gene>
<proteinExistence type="predicted"/>
<dbReference type="GO" id="GO:0047499">
    <property type="term" value="F:calcium-independent phospholipase A2 activity"/>
    <property type="evidence" value="ECO:0007669"/>
    <property type="project" value="TreeGrafter"/>
</dbReference>
<feature type="short sequence motif" description="GXSXG" evidence="4">
    <location>
        <begin position="70"/>
        <end position="74"/>
    </location>
</feature>
<dbReference type="GO" id="GO:0016042">
    <property type="term" value="P:lipid catabolic process"/>
    <property type="evidence" value="ECO:0007669"/>
    <property type="project" value="UniProtKB-UniRule"/>
</dbReference>
<dbReference type="OrthoDB" id="1658288at2759"/>
<keyword evidence="1 4" id="KW-0378">Hydrolase</keyword>
<feature type="domain" description="PNPLA" evidence="5">
    <location>
        <begin position="24"/>
        <end position="225"/>
    </location>
</feature>
<dbReference type="InterPro" id="IPR016035">
    <property type="entry name" value="Acyl_Trfase/lysoPLipase"/>
</dbReference>
<feature type="short sequence motif" description="GXGXXG" evidence="4">
    <location>
        <begin position="28"/>
        <end position="33"/>
    </location>
</feature>
<dbReference type="STRING" id="1231657.A0A1Y1ZIP7"/>
<evidence type="ECO:0000256" key="1">
    <source>
        <dbReference type="ARBA" id="ARBA00022801"/>
    </source>
</evidence>
<comment type="caution">
    <text evidence="6">The sequence shown here is derived from an EMBL/GenBank/DDBJ whole genome shotgun (WGS) entry which is preliminary data.</text>
</comment>
<evidence type="ECO:0000256" key="4">
    <source>
        <dbReference type="PROSITE-ProRule" id="PRU01161"/>
    </source>
</evidence>
<dbReference type="AlphaFoldDB" id="A0A1Y1ZIP7"/>
<evidence type="ECO:0000256" key="3">
    <source>
        <dbReference type="ARBA" id="ARBA00023098"/>
    </source>
</evidence>
<dbReference type="GO" id="GO:0016020">
    <property type="term" value="C:membrane"/>
    <property type="evidence" value="ECO:0007669"/>
    <property type="project" value="TreeGrafter"/>
</dbReference>
<reference evidence="6 7" key="1">
    <citation type="submission" date="2016-07" db="EMBL/GenBank/DDBJ databases">
        <title>Pervasive Adenine N6-methylation of Active Genes in Fungi.</title>
        <authorList>
            <consortium name="DOE Joint Genome Institute"/>
            <person name="Mondo S.J."/>
            <person name="Dannebaum R.O."/>
            <person name="Kuo R.C."/>
            <person name="Labutti K."/>
            <person name="Haridas S."/>
            <person name="Kuo A."/>
            <person name="Salamov A."/>
            <person name="Ahrendt S.R."/>
            <person name="Lipzen A."/>
            <person name="Sullivan W."/>
            <person name="Andreopoulos W.B."/>
            <person name="Clum A."/>
            <person name="Lindquist E."/>
            <person name="Daum C."/>
            <person name="Ramamoorthy G.K."/>
            <person name="Gryganskyi A."/>
            <person name="Culley D."/>
            <person name="Magnuson J.K."/>
            <person name="James T.Y."/>
            <person name="O'Malley M.A."/>
            <person name="Stajich J.E."/>
            <person name="Spatafora J.W."/>
            <person name="Visel A."/>
            <person name="Grigoriev I.V."/>
        </authorList>
    </citation>
    <scope>NUCLEOTIDE SEQUENCE [LARGE SCALE GENOMIC DNA]</scope>
    <source>
        <strain evidence="6 7">CBS 115471</strain>
    </source>
</reference>
<keyword evidence="6" id="KW-0808">Transferase</keyword>
<dbReference type="SUPFAM" id="SSF52151">
    <property type="entry name" value="FabD/lysophospholipase-like"/>
    <property type="match status" value="1"/>
</dbReference>
<dbReference type="CDD" id="cd07216">
    <property type="entry name" value="Pat17_PNPLA8_PNPLA9_like3"/>
    <property type="match status" value="1"/>
</dbReference>
<feature type="short sequence motif" description="DGA/G" evidence="4">
    <location>
        <begin position="212"/>
        <end position="214"/>
    </location>
</feature>
<dbReference type="GO" id="GO:0016740">
    <property type="term" value="F:transferase activity"/>
    <property type="evidence" value="ECO:0007669"/>
    <property type="project" value="UniProtKB-KW"/>
</dbReference>
<dbReference type="InterPro" id="IPR002182">
    <property type="entry name" value="NB-ARC"/>
</dbReference>
<dbReference type="Pfam" id="PF01734">
    <property type="entry name" value="Patatin"/>
    <property type="match status" value="1"/>
</dbReference>
<dbReference type="PROSITE" id="PS51635">
    <property type="entry name" value="PNPLA"/>
    <property type="match status" value="1"/>
</dbReference>
<dbReference type="Pfam" id="PF00931">
    <property type="entry name" value="NB-ARC"/>
    <property type="match status" value="1"/>
</dbReference>
<dbReference type="PANTHER" id="PTHR24185:SF1">
    <property type="entry name" value="CALCIUM-INDEPENDENT PHOSPHOLIPASE A2-GAMMA"/>
    <property type="match status" value="1"/>
</dbReference>
<dbReference type="Proteomes" id="UP000193144">
    <property type="component" value="Unassembled WGS sequence"/>
</dbReference>
<evidence type="ECO:0000313" key="6">
    <source>
        <dbReference type="EMBL" id="ORY10130.1"/>
    </source>
</evidence>
<dbReference type="PANTHER" id="PTHR24185">
    <property type="entry name" value="CALCIUM-INDEPENDENT PHOSPHOLIPASE A2-GAMMA"/>
    <property type="match status" value="1"/>
</dbReference>
<dbReference type="SUPFAM" id="SSF52540">
    <property type="entry name" value="P-loop containing nucleoside triphosphate hydrolases"/>
    <property type="match status" value="1"/>
</dbReference>
<feature type="active site" description="Proton acceptor" evidence="4">
    <location>
        <position position="212"/>
    </location>
</feature>
<dbReference type="Gene3D" id="3.40.50.300">
    <property type="entry name" value="P-loop containing nucleotide triphosphate hydrolases"/>
    <property type="match status" value="1"/>
</dbReference>
<keyword evidence="7" id="KW-1185">Reference proteome</keyword>
<accession>A0A1Y1ZIP7</accession>
<organism evidence="6 7">
    <name type="scientific">Clohesyomyces aquaticus</name>
    <dbReference type="NCBI Taxonomy" id="1231657"/>
    <lineage>
        <taxon>Eukaryota</taxon>
        <taxon>Fungi</taxon>
        <taxon>Dikarya</taxon>
        <taxon>Ascomycota</taxon>
        <taxon>Pezizomycotina</taxon>
        <taxon>Dothideomycetes</taxon>
        <taxon>Pleosporomycetidae</taxon>
        <taxon>Pleosporales</taxon>
        <taxon>Lindgomycetaceae</taxon>
        <taxon>Clohesyomyces</taxon>
    </lineage>
</organism>
<evidence type="ECO:0000313" key="7">
    <source>
        <dbReference type="Proteomes" id="UP000193144"/>
    </source>
</evidence>
<dbReference type="GO" id="GO:0019369">
    <property type="term" value="P:arachidonate metabolic process"/>
    <property type="evidence" value="ECO:0007669"/>
    <property type="project" value="TreeGrafter"/>
</dbReference>
<sequence>MAQILADQQGLGPNPIDSTGICLLSLDGGGVRGLSTLHILKSIMDWLNEEREKVGLLSVKPCEVFDLIGGTSTGGLIAIMLGRLEMDVDACIEAYIELAEDVFSQKSSKSPVKINGELKPRFDSTKLESAIKKVLTQNDVSVNALFNDRTERGCRTFVCAIDSDTTSIVRFRSYGLTGWPDYGATICQAALATSAATSFFEPVTIDDQIFADGAFGANNPVDEVEGEASNIWGSEDRDLKELVKCFISVGTGKPGIKAFETSIIKFLSKTVVRIATETETAERNAMERWAKHYDKNRYFRFNVHEGLEGIGLDEYQKKGLLKSATRAYLTHTTQRHRVRDCIHNLRLKQSRASASLASAVNEYRIRVQMLLRTSHKACWVVPFARNPNFVDQRSQHTKLDQLEENLFSQHHPTTLAIYGLGGIGKTQVALDLAYRARQKYPACSVFWISADNAESVQQAFANISLQLDVPRAKYNQTNVAKLLQHHLNQEGTRQWLLVVNNVDDVEI</sequence>
<protein>
    <submittedName>
        <fullName evidence="6">Acyl transferase/acyl hydrolase/lysophospholipase</fullName>
    </submittedName>
</protein>